<evidence type="ECO:0000256" key="5">
    <source>
        <dbReference type="ARBA" id="ARBA00038359"/>
    </source>
</evidence>
<evidence type="ECO:0000256" key="7">
    <source>
        <dbReference type="SAM" id="Phobius"/>
    </source>
</evidence>
<keyword evidence="10" id="KW-1185">Reference proteome</keyword>
<accession>A0AA43QZM7</accession>
<dbReference type="InterPro" id="IPR049326">
    <property type="entry name" value="Rhodopsin_dom_fungi"/>
</dbReference>
<dbReference type="InterPro" id="IPR052337">
    <property type="entry name" value="SAT4-like"/>
</dbReference>
<evidence type="ECO:0000259" key="8">
    <source>
        <dbReference type="Pfam" id="PF20684"/>
    </source>
</evidence>
<comment type="similarity">
    <text evidence="5">Belongs to the SAT4 family.</text>
</comment>
<comment type="subcellular location">
    <subcellularLocation>
        <location evidence="1">Membrane</location>
        <topology evidence="1">Multi-pass membrane protein</topology>
    </subcellularLocation>
</comment>
<keyword evidence="2 7" id="KW-0812">Transmembrane</keyword>
<protein>
    <recommendedName>
        <fullName evidence="8">Rhodopsin domain-containing protein</fullName>
    </recommendedName>
</protein>
<proteinExistence type="inferred from homology"/>
<dbReference type="PANTHER" id="PTHR33048">
    <property type="entry name" value="PTH11-LIKE INTEGRAL MEMBRANE PROTEIN (AFU_ORTHOLOGUE AFUA_5G11245)"/>
    <property type="match status" value="1"/>
</dbReference>
<evidence type="ECO:0000256" key="2">
    <source>
        <dbReference type="ARBA" id="ARBA00022692"/>
    </source>
</evidence>
<dbReference type="EMBL" id="JAPUFD010000023">
    <property type="protein sequence ID" value="MDI1493190.1"/>
    <property type="molecule type" value="Genomic_DNA"/>
</dbReference>
<name>A0AA43QZM7_9LECA</name>
<dbReference type="AlphaFoldDB" id="A0AA43QZM7"/>
<evidence type="ECO:0000313" key="9">
    <source>
        <dbReference type="EMBL" id="MDI1493190.1"/>
    </source>
</evidence>
<evidence type="ECO:0000256" key="3">
    <source>
        <dbReference type="ARBA" id="ARBA00022989"/>
    </source>
</evidence>
<dbReference type="GO" id="GO:0016020">
    <property type="term" value="C:membrane"/>
    <property type="evidence" value="ECO:0007669"/>
    <property type="project" value="UniProtKB-SubCell"/>
</dbReference>
<keyword evidence="3 7" id="KW-1133">Transmembrane helix</keyword>
<feature type="transmembrane region" description="Helical" evidence="7">
    <location>
        <begin position="74"/>
        <end position="96"/>
    </location>
</feature>
<evidence type="ECO:0000256" key="4">
    <source>
        <dbReference type="ARBA" id="ARBA00023136"/>
    </source>
</evidence>
<organism evidence="9 10">
    <name type="scientific">Ramalina farinacea</name>
    <dbReference type="NCBI Taxonomy" id="258253"/>
    <lineage>
        <taxon>Eukaryota</taxon>
        <taxon>Fungi</taxon>
        <taxon>Dikarya</taxon>
        <taxon>Ascomycota</taxon>
        <taxon>Pezizomycotina</taxon>
        <taxon>Lecanoromycetes</taxon>
        <taxon>OSLEUM clade</taxon>
        <taxon>Lecanoromycetidae</taxon>
        <taxon>Lecanorales</taxon>
        <taxon>Lecanorineae</taxon>
        <taxon>Ramalinaceae</taxon>
        <taxon>Ramalina</taxon>
    </lineage>
</organism>
<evidence type="ECO:0000313" key="10">
    <source>
        <dbReference type="Proteomes" id="UP001161017"/>
    </source>
</evidence>
<feature type="domain" description="Rhodopsin" evidence="8">
    <location>
        <begin position="7"/>
        <end position="155"/>
    </location>
</feature>
<sequence>MMGVLGFKVALCIAYLRIMRTTAFPRYKATVWTVMLACIVSHLAGTLILIFQCSPIKKSWLPRTPGTCLPNTTTFYGLAAVTIVFDVVIFFLPIRLLVSLNIANKKKVALICVFLLGLLTTICSGLRMGQISTISKTGNSTMLVLWGVIELNTGVSRPAAVRRQFRTCLAGFISRRRGRPTSANPIQIILTCIPTLGPLFPCFSSSKSVSLSKSSHKMSDLPSHAASKKVSVFSRKYEELTPSMELVNVDSSHTKARDPESSACTSTSECHGTRAEPERVTDDILRTTDIRVSIQRA</sequence>
<comment type="caution">
    <text evidence="9">The sequence shown here is derived from an EMBL/GenBank/DDBJ whole genome shotgun (WGS) entry which is preliminary data.</text>
</comment>
<gene>
    <name evidence="9" type="ORF">OHK93_004978</name>
</gene>
<feature type="transmembrane region" description="Helical" evidence="7">
    <location>
        <begin position="29"/>
        <end position="53"/>
    </location>
</feature>
<evidence type="ECO:0000256" key="6">
    <source>
        <dbReference type="SAM" id="MobiDB-lite"/>
    </source>
</evidence>
<dbReference type="Proteomes" id="UP001161017">
    <property type="component" value="Unassembled WGS sequence"/>
</dbReference>
<evidence type="ECO:0000256" key="1">
    <source>
        <dbReference type="ARBA" id="ARBA00004141"/>
    </source>
</evidence>
<feature type="region of interest" description="Disordered" evidence="6">
    <location>
        <begin position="250"/>
        <end position="281"/>
    </location>
</feature>
<reference evidence="9" key="1">
    <citation type="journal article" date="2023" name="Genome Biol. Evol.">
        <title>First Whole Genome Sequence and Flow Cytometry Genome Size Data for the Lichen-Forming Fungus Ramalina farinacea (Ascomycota).</title>
        <authorList>
            <person name="Llewellyn T."/>
            <person name="Mian S."/>
            <person name="Hill R."/>
            <person name="Leitch I.J."/>
            <person name="Gaya E."/>
        </authorList>
    </citation>
    <scope>NUCLEOTIDE SEQUENCE</scope>
    <source>
        <strain evidence="9">LIQ254RAFAR</strain>
    </source>
</reference>
<feature type="transmembrane region" description="Helical" evidence="7">
    <location>
        <begin position="108"/>
        <end position="126"/>
    </location>
</feature>
<feature type="compositionally biased region" description="Basic and acidic residues" evidence="6">
    <location>
        <begin position="271"/>
        <end position="281"/>
    </location>
</feature>
<keyword evidence="4 7" id="KW-0472">Membrane</keyword>
<dbReference type="Pfam" id="PF20684">
    <property type="entry name" value="Fung_rhodopsin"/>
    <property type="match status" value="1"/>
</dbReference>
<dbReference type="PANTHER" id="PTHR33048:SF146">
    <property type="entry name" value="INTEGRAL MEMBRANE PROTEIN"/>
    <property type="match status" value="1"/>
</dbReference>